<organism evidence="1 2">
    <name type="scientific">Vibrio parahaemolyticus</name>
    <dbReference type="NCBI Taxonomy" id="670"/>
    <lineage>
        <taxon>Bacteria</taxon>
        <taxon>Pseudomonadati</taxon>
        <taxon>Pseudomonadota</taxon>
        <taxon>Gammaproteobacteria</taxon>
        <taxon>Vibrionales</taxon>
        <taxon>Vibrionaceae</taxon>
        <taxon>Vibrio</taxon>
    </lineage>
</organism>
<dbReference type="AlphaFoldDB" id="A0AAW8Q9X3"/>
<sequence length="154" mass="17585">MTKNFSFSKASFEKKLSDAEAMYKKYIAAPLCTDLADELAQKLWQCTDYAHREKLCNCNFDKVRDCQRDMRDACKALAAINDICDSDKHAGIDRAKVNLREVSQKQGSFSRAFCFKSFDTPALLVEYNDGTSIDFQVVASEAMEFLKNNYLTKR</sequence>
<proteinExistence type="predicted"/>
<dbReference type="EMBL" id="JAUHGG010000027">
    <property type="protein sequence ID" value="MDS1824496.1"/>
    <property type="molecule type" value="Genomic_DNA"/>
</dbReference>
<evidence type="ECO:0000313" key="2">
    <source>
        <dbReference type="Proteomes" id="UP001253193"/>
    </source>
</evidence>
<accession>A0AAW8Q9X3</accession>
<protein>
    <submittedName>
        <fullName evidence="1">Uncharacterized protein</fullName>
    </submittedName>
</protein>
<gene>
    <name evidence="1" type="ORF">QX249_28165</name>
</gene>
<comment type="caution">
    <text evidence="1">The sequence shown here is derived from an EMBL/GenBank/DDBJ whole genome shotgun (WGS) entry which is preliminary data.</text>
</comment>
<reference evidence="1" key="1">
    <citation type="submission" date="2023-06" db="EMBL/GenBank/DDBJ databases">
        <title>Genomic Diversity of Vibrio spp. and Metagenomic Analysis of Pathogens in Florida Gulf Coastal Waters Following Hurricane Ian.</title>
        <authorList>
            <person name="Brumfield K.D."/>
        </authorList>
    </citation>
    <scope>NUCLEOTIDE SEQUENCE</scope>
    <source>
        <strain evidence="1">WBS2B-138</strain>
    </source>
</reference>
<dbReference type="RefSeq" id="WP_236578033.1">
    <property type="nucleotide sequence ID" value="NZ_CP034289.1"/>
</dbReference>
<dbReference type="Proteomes" id="UP001253193">
    <property type="component" value="Unassembled WGS sequence"/>
</dbReference>
<evidence type="ECO:0000313" key="1">
    <source>
        <dbReference type="EMBL" id="MDS1824496.1"/>
    </source>
</evidence>
<name>A0AAW8Q9X3_VIBPH</name>